<dbReference type="PROSITE" id="PS51164">
    <property type="entry name" value="CBM1_2"/>
    <property type="match status" value="1"/>
</dbReference>
<dbReference type="InterPro" id="IPR013320">
    <property type="entry name" value="ConA-like_dom_sf"/>
</dbReference>
<keyword evidence="9 11" id="KW-0326">Glycosidase</keyword>
<dbReference type="GO" id="GO:0005576">
    <property type="term" value="C:extracellular region"/>
    <property type="evidence" value="ECO:0007669"/>
    <property type="project" value="InterPro"/>
</dbReference>
<evidence type="ECO:0000256" key="9">
    <source>
        <dbReference type="ARBA" id="ARBA00023295"/>
    </source>
</evidence>
<evidence type="ECO:0000259" key="14">
    <source>
        <dbReference type="PROSITE" id="PS51164"/>
    </source>
</evidence>
<comment type="similarity">
    <text evidence="3 11 12">Belongs to the glycosyl hydrolase 11 (cellulase G) family.</text>
</comment>
<dbReference type="PROSITE" id="PS51761">
    <property type="entry name" value="GH11_3"/>
    <property type="match status" value="1"/>
</dbReference>
<dbReference type="InterPro" id="IPR033123">
    <property type="entry name" value="GH11_dom"/>
</dbReference>
<dbReference type="PROSITE" id="PS00777">
    <property type="entry name" value="GH11_2"/>
    <property type="match status" value="1"/>
</dbReference>
<dbReference type="GO" id="GO:0031176">
    <property type="term" value="F:endo-1,4-beta-xylanase activity"/>
    <property type="evidence" value="ECO:0007669"/>
    <property type="project" value="UniProtKB-UniRule"/>
</dbReference>
<organism evidence="16 17">
    <name type="scientific">Apiospora kogelbergensis</name>
    <dbReference type="NCBI Taxonomy" id="1337665"/>
    <lineage>
        <taxon>Eukaryota</taxon>
        <taxon>Fungi</taxon>
        <taxon>Dikarya</taxon>
        <taxon>Ascomycota</taxon>
        <taxon>Pezizomycotina</taxon>
        <taxon>Sordariomycetes</taxon>
        <taxon>Xylariomycetidae</taxon>
        <taxon>Amphisphaeriales</taxon>
        <taxon>Apiosporaceae</taxon>
        <taxon>Apiospora</taxon>
    </lineage>
</organism>
<evidence type="ECO:0000256" key="11">
    <source>
        <dbReference type="PROSITE-ProRule" id="PRU01097"/>
    </source>
</evidence>
<comment type="pathway">
    <text evidence="2 11 12">Glycan degradation; xylan degradation.</text>
</comment>
<feature type="active site" description="Nucleophile" evidence="11">
    <location>
        <position position="119"/>
    </location>
</feature>
<evidence type="ECO:0000256" key="1">
    <source>
        <dbReference type="ARBA" id="ARBA00000681"/>
    </source>
</evidence>
<dbReference type="InterPro" id="IPR013319">
    <property type="entry name" value="GH11/12"/>
</dbReference>
<dbReference type="PANTHER" id="PTHR46828:SF3">
    <property type="entry name" value="ENDO-1,4-BETA-XYLANASE"/>
    <property type="match status" value="1"/>
</dbReference>
<evidence type="ECO:0000256" key="4">
    <source>
        <dbReference type="ARBA" id="ARBA00012590"/>
    </source>
</evidence>
<dbReference type="EC" id="3.2.1.8" evidence="4 11"/>
<evidence type="ECO:0000256" key="8">
    <source>
        <dbReference type="ARBA" id="ARBA00023277"/>
    </source>
</evidence>
<keyword evidence="10 11" id="KW-0624">Polysaccharide degradation</keyword>
<dbReference type="PANTHER" id="PTHR46828">
    <property type="entry name" value="ENDO-1,4-BETA-XYLANASE A-RELATED"/>
    <property type="match status" value="1"/>
</dbReference>
<dbReference type="InterPro" id="IPR001137">
    <property type="entry name" value="Glyco_hydro_11"/>
</dbReference>
<dbReference type="SUPFAM" id="SSF57180">
    <property type="entry name" value="Cellulose-binding domain"/>
    <property type="match status" value="1"/>
</dbReference>
<dbReference type="InterPro" id="IPR000254">
    <property type="entry name" value="CBD"/>
</dbReference>
<dbReference type="FunFam" id="2.60.120.180:FF:000001">
    <property type="entry name" value="Endo-1,4-beta-xylanase"/>
    <property type="match status" value="1"/>
</dbReference>
<feature type="active site" description="Proton donor" evidence="11">
    <location>
        <position position="210"/>
    </location>
</feature>
<protein>
    <recommendedName>
        <fullName evidence="4 11">Endo-1,4-beta-xylanase</fullName>
        <ecNumber evidence="4 11">3.2.1.8</ecNumber>
    </recommendedName>
</protein>
<dbReference type="PRINTS" id="PR00911">
    <property type="entry name" value="GLHYDRLASE11"/>
</dbReference>
<reference evidence="16 17" key="1">
    <citation type="submission" date="2023-01" db="EMBL/GenBank/DDBJ databases">
        <title>Analysis of 21 Apiospora genomes using comparative genomics revels a genus with tremendous synthesis potential of carbohydrate active enzymes and secondary metabolites.</title>
        <authorList>
            <person name="Sorensen T."/>
        </authorList>
    </citation>
    <scope>NUCLEOTIDE SEQUENCE [LARGE SCALE GENOMIC DNA]</scope>
    <source>
        <strain evidence="16 17">CBS 117206</strain>
    </source>
</reference>
<dbReference type="Gene3D" id="2.60.120.180">
    <property type="match status" value="1"/>
</dbReference>
<dbReference type="GO" id="GO:0030248">
    <property type="term" value="F:cellulose binding"/>
    <property type="evidence" value="ECO:0007669"/>
    <property type="project" value="InterPro"/>
</dbReference>
<comment type="caution">
    <text evidence="16">The sequence shown here is derived from an EMBL/GenBank/DDBJ whole genome shotgun (WGS) entry which is preliminary data.</text>
</comment>
<feature type="domain" description="GH11" evidence="15">
    <location>
        <begin position="35"/>
        <end position="223"/>
    </location>
</feature>
<evidence type="ECO:0000256" key="3">
    <source>
        <dbReference type="ARBA" id="ARBA00007792"/>
    </source>
</evidence>
<evidence type="ECO:0000256" key="12">
    <source>
        <dbReference type="RuleBase" id="RU362015"/>
    </source>
</evidence>
<evidence type="ECO:0000259" key="15">
    <source>
        <dbReference type="PROSITE" id="PS51761"/>
    </source>
</evidence>
<evidence type="ECO:0000313" key="17">
    <source>
        <dbReference type="Proteomes" id="UP001392437"/>
    </source>
</evidence>
<gene>
    <name evidence="16" type="ORF">PG999_011467</name>
</gene>
<evidence type="ECO:0000256" key="7">
    <source>
        <dbReference type="ARBA" id="ARBA00022801"/>
    </source>
</evidence>
<keyword evidence="5 11" id="KW-0858">Xylan degradation</keyword>
<evidence type="ECO:0000256" key="6">
    <source>
        <dbReference type="ARBA" id="ARBA00022729"/>
    </source>
</evidence>
<dbReference type="PROSITE" id="PS00776">
    <property type="entry name" value="GH11_1"/>
    <property type="match status" value="1"/>
</dbReference>
<dbReference type="InterPro" id="IPR033119">
    <property type="entry name" value="GH11_AS_2"/>
</dbReference>
<accession>A0AAW0QIP0</accession>
<dbReference type="GO" id="GO:0045493">
    <property type="term" value="P:xylan catabolic process"/>
    <property type="evidence" value="ECO:0007669"/>
    <property type="project" value="UniProtKB-UniRule"/>
</dbReference>
<name>A0AAW0QIP0_9PEZI</name>
<sequence>MIASLLAVLAAATGSLAFPLENGNVTEFFSDLMSRATPSGTGTHNGYYYSFWTDGAGDVTYNNEAGGQYSVRWSGNGNWVGGKGWNPGSARTINYSGTYSPNGNSYLAVYGWTRNPLIEYYIVENFGTYNPSSGATNKGTVTSDGSVYQMGVSQRNNAPSIEGTSNFQQFWSVRNSKRTGGTVTVANHFDAWAKAGMRLGSHDYQIVATEGYFSSGSATINVGASAGGGGSGGGDNGGGNGGGGGNNGGGGGGGGGGGSGNCAAMYGQCGGNGWNGAKCCSAGTCKASNEWYSQCQ</sequence>
<dbReference type="InterPro" id="IPR018208">
    <property type="entry name" value="GH11_AS_1"/>
</dbReference>
<feature type="signal peptide" evidence="13">
    <location>
        <begin position="1"/>
        <end position="17"/>
    </location>
</feature>
<dbReference type="SUPFAM" id="SSF49899">
    <property type="entry name" value="Concanavalin A-like lectins/glucanases"/>
    <property type="match status" value="1"/>
</dbReference>
<keyword evidence="6 13" id="KW-0732">Signal</keyword>
<dbReference type="Proteomes" id="UP001392437">
    <property type="component" value="Unassembled WGS sequence"/>
</dbReference>
<dbReference type="PROSITE" id="PS00562">
    <property type="entry name" value="CBM1_1"/>
    <property type="match status" value="1"/>
</dbReference>
<dbReference type="Pfam" id="PF00734">
    <property type="entry name" value="CBM_1"/>
    <property type="match status" value="1"/>
</dbReference>
<keyword evidence="17" id="KW-1185">Reference proteome</keyword>
<evidence type="ECO:0000256" key="13">
    <source>
        <dbReference type="SAM" id="SignalP"/>
    </source>
</evidence>
<dbReference type="Pfam" id="PF00457">
    <property type="entry name" value="Glyco_hydro_11"/>
    <property type="match status" value="1"/>
</dbReference>
<dbReference type="EMBL" id="JAQQWP010000009">
    <property type="protein sequence ID" value="KAK8101093.1"/>
    <property type="molecule type" value="Genomic_DNA"/>
</dbReference>
<comment type="catalytic activity">
    <reaction evidence="1 11 12">
        <text>Endohydrolysis of (1-&gt;4)-beta-D-xylosidic linkages in xylans.</text>
        <dbReference type="EC" id="3.2.1.8"/>
    </reaction>
</comment>
<evidence type="ECO:0000256" key="10">
    <source>
        <dbReference type="ARBA" id="ARBA00023326"/>
    </source>
</evidence>
<feature type="chain" id="PRO_5043687752" description="Endo-1,4-beta-xylanase" evidence="13">
    <location>
        <begin position="18"/>
        <end position="296"/>
    </location>
</feature>
<dbReference type="SMART" id="SM00236">
    <property type="entry name" value="fCBD"/>
    <property type="match status" value="1"/>
</dbReference>
<dbReference type="AlphaFoldDB" id="A0AAW0QIP0"/>
<proteinExistence type="inferred from homology"/>
<dbReference type="InterPro" id="IPR035971">
    <property type="entry name" value="CBD_sf"/>
</dbReference>
<evidence type="ECO:0000256" key="5">
    <source>
        <dbReference type="ARBA" id="ARBA00022651"/>
    </source>
</evidence>
<keyword evidence="7 11" id="KW-0378">Hydrolase</keyword>
<feature type="domain" description="CBM1" evidence="14">
    <location>
        <begin position="261"/>
        <end position="296"/>
    </location>
</feature>
<evidence type="ECO:0000256" key="2">
    <source>
        <dbReference type="ARBA" id="ARBA00004851"/>
    </source>
</evidence>
<keyword evidence="8 11" id="KW-0119">Carbohydrate metabolism</keyword>
<evidence type="ECO:0000313" key="16">
    <source>
        <dbReference type="EMBL" id="KAK8101093.1"/>
    </source>
</evidence>